<dbReference type="RefSeq" id="WP_187024717.1">
    <property type="nucleotide sequence ID" value="NZ_JACOPB010000030.1"/>
</dbReference>
<dbReference type="InterPro" id="IPR014729">
    <property type="entry name" value="Rossmann-like_a/b/a_fold"/>
</dbReference>
<evidence type="ECO:0000256" key="5">
    <source>
        <dbReference type="ARBA" id="ARBA00022840"/>
    </source>
</evidence>
<evidence type="ECO:0000256" key="8">
    <source>
        <dbReference type="ARBA" id="ARBA00048270"/>
    </source>
</evidence>
<dbReference type="Gene3D" id="3.40.50.620">
    <property type="entry name" value="HUPs"/>
    <property type="match status" value="1"/>
</dbReference>
<feature type="domain" description="tRNA synthetases class I (E and Q) anti-codon binding" evidence="13">
    <location>
        <begin position="467"/>
        <end position="540"/>
    </location>
</feature>
<evidence type="ECO:0000256" key="4">
    <source>
        <dbReference type="ARBA" id="ARBA00022741"/>
    </source>
</evidence>
<gene>
    <name evidence="14" type="ORF">H8S75_30635</name>
</gene>
<dbReference type="SUPFAM" id="SSF50715">
    <property type="entry name" value="Ribosomal protein L25-like"/>
    <property type="match status" value="1"/>
</dbReference>
<dbReference type="PANTHER" id="PTHR43097:SF5">
    <property type="entry name" value="GLUTAMATE--TRNA LIGASE"/>
    <property type="match status" value="1"/>
</dbReference>
<evidence type="ECO:0000313" key="14">
    <source>
        <dbReference type="EMBL" id="MBC5712270.1"/>
    </source>
</evidence>
<name>A0ABR7HGH5_9FIRM</name>
<dbReference type="InterPro" id="IPR000924">
    <property type="entry name" value="Glu/Gln-tRNA-synth"/>
</dbReference>
<evidence type="ECO:0000256" key="10">
    <source>
        <dbReference type="RuleBase" id="RU363037"/>
    </source>
</evidence>
<keyword evidence="4 10" id="KW-0547">Nucleotide-binding</keyword>
<dbReference type="NCBIfam" id="NF011291">
    <property type="entry name" value="PRK14703.1"/>
    <property type="match status" value="1"/>
</dbReference>
<dbReference type="NCBIfam" id="TIGR00440">
    <property type="entry name" value="glnS"/>
    <property type="match status" value="1"/>
</dbReference>
<evidence type="ECO:0000313" key="15">
    <source>
        <dbReference type="Proteomes" id="UP000634672"/>
    </source>
</evidence>
<dbReference type="InterPro" id="IPR050132">
    <property type="entry name" value="Gln/Glu-tRNA_Ligase"/>
</dbReference>
<evidence type="ECO:0000259" key="13">
    <source>
        <dbReference type="Pfam" id="PF20974"/>
    </source>
</evidence>
<dbReference type="Pfam" id="PF20974">
    <property type="entry name" value="tRNA-synt_1c_C2"/>
    <property type="match status" value="1"/>
</dbReference>
<keyword evidence="2" id="KW-0963">Cytoplasm</keyword>
<comment type="catalytic activity">
    <reaction evidence="8">
        <text>tRNA(Gln) + L-glutamine + ATP = L-glutaminyl-tRNA(Gln) + AMP + diphosphate</text>
        <dbReference type="Rhea" id="RHEA:20121"/>
        <dbReference type="Rhea" id="RHEA-COMP:9662"/>
        <dbReference type="Rhea" id="RHEA-COMP:9681"/>
        <dbReference type="ChEBI" id="CHEBI:30616"/>
        <dbReference type="ChEBI" id="CHEBI:33019"/>
        <dbReference type="ChEBI" id="CHEBI:58359"/>
        <dbReference type="ChEBI" id="CHEBI:78442"/>
        <dbReference type="ChEBI" id="CHEBI:78521"/>
        <dbReference type="ChEBI" id="CHEBI:456215"/>
        <dbReference type="EC" id="6.1.1.18"/>
    </reaction>
</comment>
<dbReference type="InterPro" id="IPR001412">
    <property type="entry name" value="aa-tRNA-synth_I_CS"/>
</dbReference>
<dbReference type="EC" id="6.1.1.18" evidence="1 9"/>
<dbReference type="PROSITE" id="PS00178">
    <property type="entry name" value="AA_TRNA_LIGASE_I"/>
    <property type="match status" value="1"/>
</dbReference>
<feature type="domain" description="Glutamyl/glutaminyl-tRNA synthetase class Ib anti-codon binding" evidence="12">
    <location>
        <begin position="351"/>
        <end position="450"/>
    </location>
</feature>
<proteinExistence type="inferred from homology"/>
<dbReference type="InterPro" id="IPR020059">
    <property type="entry name" value="Glu/Gln-tRNA-synth_Ib_codon-bd"/>
</dbReference>
<keyword evidence="3 10" id="KW-0436">Ligase</keyword>
<keyword evidence="7 10" id="KW-0030">Aminoacyl-tRNA synthetase</keyword>
<dbReference type="PANTHER" id="PTHR43097">
    <property type="entry name" value="GLUTAMINE-TRNA LIGASE"/>
    <property type="match status" value="1"/>
</dbReference>
<dbReference type="InterPro" id="IPR020058">
    <property type="entry name" value="Glu/Gln-tRNA-synth_Ib_cat-dom"/>
</dbReference>
<dbReference type="SUPFAM" id="SSF52374">
    <property type="entry name" value="Nucleotidylyl transferase"/>
    <property type="match status" value="1"/>
</dbReference>
<evidence type="ECO:0000259" key="12">
    <source>
        <dbReference type="Pfam" id="PF03950"/>
    </source>
</evidence>
<keyword evidence="5 10" id="KW-0067">ATP-binding</keyword>
<dbReference type="Gene3D" id="2.40.240.10">
    <property type="entry name" value="Ribosomal Protein L25, Chain P"/>
    <property type="match status" value="2"/>
</dbReference>
<dbReference type="Proteomes" id="UP000634672">
    <property type="component" value="Unassembled WGS sequence"/>
</dbReference>
<keyword evidence="15" id="KW-1185">Reference proteome</keyword>
<reference evidence="14 15" key="1">
    <citation type="submission" date="2020-08" db="EMBL/GenBank/DDBJ databases">
        <title>Genome public.</title>
        <authorList>
            <person name="Liu C."/>
            <person name="Sun Q."/>
        </authorList>
    </citation>
    <scope>NUCLEOTIDE SEQUENCE [LARGE SCALE GENOMIC DNA]</scope>
    <source>
        <strain evidence="14 15">NSJ-66</strain>
    </source>
</reference>
<evidence type="ECO:0000256" key="6">
    <source>
        <dbReference type="ARBA" id="ARBA00022917"/>
    </source>
</evidence>
<dbReference type="InterPro" id="IPR004514">
    <property type="entry name" value="Gln-tRNA-synth"/>
</dbReference>
<evidence type="ECO:0000256" key="1">
    <source>
        <dbReference type="ARBA" id="ARBA00012836"/>
    </source>
</evidence>
<dbReference type="PRINTS" id="PR00987">
    <property type="entry name" value="TRNASYNTHGLU"/>
</dbReference>
<comment type="caution">
    <text evidence="14">The sequence shown here is derived from an EMBL/GenBank/DDBJ whole genome shotgun (WGS) entry which is preliminary data.</text>
</comment>
<evidence type="ECO:0000256" key="3">
    <source>
        <dbReference type="ARBA" id="ARBA00022598"/>
    </source>
</evidence>
<dbReference type="InterPro" id="IPR049437">
    <property type="entry name" value="tRNA-synt_1c_C2"/>
</dbReference>
<dbReference type="EMBL" id="JACOPB010000030">
    <property type="protein sequence ID" value="MBC5712270.1"/>
    <property type="molecule type" value="Genomic_DNA"/>
</dbReference>
<dbReference type="InterPro" id="IPR020056">
    <property type="entry name" value="Rbsml_bL25/Gln-tRNA_synth_N"/>
</dbReference>
<evidence type="ECO:0000256" key="2">
    <source>
        <dbReference type="ARBA" id="ARBA00022490"/>
    </source>
</evidence>
<dbReference type="Pfam" id="PF03950">
    <property type="entry name" value="tRNA-synt_1c_C"/>
    <property type="match status" value="1"/>
</dbReference>
<protein>
    <recommendedName>
        <fullName evidence="1 9">Glutamine--tRNA ligase</fullName>
        <ecNumber evidence="1 9">6.1.1.18</ecNumber>
    </recommendedName>
</protein>
<evidence type="ECO:0000256" key="7">
    <source>
        <dbReference type="ARBA" id="ARBA00023146"/>
    </source>
</evidence>
<evidence type="ECO:0000256" key="9">
    <source>
        <dbReference type="NCBIfam" id="TIGR00440"/>
    </source>
</evidence>
<accession>A0ABR7HGH5</accession>
<comment type="similarity">
    <text evidence="10">Belongs to the class-I aminoacyl-tRNA synthetase family.</text>
</comment>
<organism evidence="14 15">
    <name type="scientific">Hungatella hominis</name>
    <dbReference type="NCBI Taxonomy" id="2763050"/>
    <lineage>
        <taxon>Bacteria</taxon>
        <taxon>Bacillati</taxon>
        <taxon>Bacillota</taxon>
        <taxon>Clostridia</taxon>
        <taxon>Lachnospirales</taxon>
        <taxon>Lachnospiraceae</taxon>
        <taxon>Hungatella</taxon>
    </lineage>
</organism>
<sequence>MEENREVLETAEKEEVVSKNFIEQEIDKDLAEGVYNHVQTRFPPEPNGYLHIGHAKSILLNYGLAKKYGGQFNLRFDDTNPTKEKTEFVESIIEDVKWLGADFEDRLFFASNYFEQMYECAVFLIKKGKAFVCDLTAEEIREYRGDFKTPGKESPYRNRSIEENLKLFEEMKEGKYQDGEKVLRAKIDMASPNINMRDPVIYRVARMSHHNTGDKWCIYPMYDFAHPIEDAVEHITHSICTLEFEDHRPLYDWVVRECEFENPPRQIEFAKLYLTNVVTGKRYIKKLVEDRIVDGWDDPRLVSIAALRRRGYTPEAIRMFVDLVGVSKANSSVDYAMLEYCIREDLKLKKPRMMAILDPVKLVIDNYPEDTIEYLDAPNNLENPELGERKLPFGKELYIEREDFMEEPVKKYFRLFPGNEVRLMNAYFVTCTGCEKDENGNVTVVHCTYDPETKSGSGFTARKVKGTIHWVAARTAVTVECRLYENIVDEEKGKLNEDGSLNLNPNSLTIIKNCYVEPALAEAKPYDSYQFVRNGFFCADCKDSTPEHLVFNRIVSLKSSFKIAK</sequence>
<feature type="domain" description="Glutamyl/glutaminyl-tRNA synthetase class Ib catalytic" evidence="11">
    <location>
        <begin position="38"/>
        <end position="347"/>
    </location>
</feature>
<dbReference type="Pfam" id="PF00749">
    <property type="entry name" value="tRNA-synt_1c"/>
    <property type="match status" value="1"/>
</dbReference>
<dbReference type="GO" id="GO:0016874">
    <property type="term" value="F:ligase activity"/>
    <property type="evidence" value="ECO:0007669"/>
    <property type="project" value="UniProtKB-KW"/>
</dbReference>
<evidence type="ECO:0000259" key="11">
    <source>
        <dbReference type="Pfam" id="PF00749"/>
    </source>
</evidence>
<dbReference type="InterPro" id="IPR011035">
    <property type="entry name" value="Ribosomal_bL25/Gln-tRNA_synth"/>
</dbReference>
<keyword evidence="6 10" id="KW-0648">Protein biosynthesis</keyword>